<gene>
    <name evidence="3" type="ORF">BDQ12DRAFT_683391</name>
</gene>
<sequence length="301" mass="34663">MSTEWDMDIRVFIDPIFFGGTISYVMYGTNFGQASWYFRNSKDSWALRVLVGLICLTETVNAALLLPDMWHFLIRRGLDMPMLEFLLCDHWTMVSQFVPTELTCFLVECFFLMRMWRVSSRKLLVFIATAPFVLGWGFNIAYVIGMFKILCWPEMMANRPWMFAAYGFRIVSDGCIAITMCVMLFRRRALASQYTSSHKMIRSLIVWTLATGLLMWVSAIAFIVTYIVMSKSLVSVAVYFIRPRIYATTMLSLLNHRDSFRAVADETVPLEMREGSAKDEIIEAETAVSTVILHKDSSIHK</sequence>
<keyword evidence="4" id="KW-1185">Reference proteome</keyword>
<keyword evidence="1" id="KW-0812">Transmembrane</keyword>
<dbReference type="OrthoDB" id="3049086at2759"/>
<evidence type="ECO:0000313" key="4">
    <source>
        <dbReference type="Proteomes" id="UP000308652"/>
    </source>
</evidence>
<dbReference type="PANTHER" id="PTHR40465:SF1">
    <property type="entry name" value="DUF6534 DOMAIN-CONTAINING PROTEIN"/>
    <property type="match status" value="1"/>
</dbReference>
<dbReference type="EMBL" id="ML213602">
    <property type="protein sequence ID" value="TFK38808.1"/>
    <property type="molecule type" value="Genomic_DNA"/>
</dbReference>
<proteinExistence type="predicted"/>
<organism evidence="3 4">
    <name type="scientific">Crucibulum laeve</name>
    <dbReference type="NCBI Taxonomy" id="68775"/>
    <lineage>
        <taxon>Eukaryota</taxon>
        <taxon>Fungi</taxon>
        <taxon>Dikarya</taxon>
        <taxon>Basidiomycota</taxon>
        <taxon>Agaricomycotina</taxon>
        <taxon>Agaricomycetes</taxon>
        <taxon>Agaricomycetidae</taxon>
        <taxon>Agaricales</taxon>
        <taxon>Agaricineae</taxon>
        <taxon>Nidulariaceae</taxon>
        <taxon>Crucibulum</taxon>
    </lineage>
</organism>
<dbReference type="InterPro" id="IPR045339">
    <property type="entry name" value="DUF6534"/>
</dbReference>
<feature type="transmembrane region" description="Helical" evidence="1">
    <location>
        <begin position="164"/>
        <end position="185"/>
    </location>
</feature>
<dbReference type="Pfam" id="PF20152">
    <property type="entry name" value="DUF6534"/>
    <property type="match status" value="1"/>
</dbReference>
<dbReference type="Proteomes" id="UP000308652">
    <property type="component" value="Unassembled WGS sequence"/>
</dbReference>
<protein>
    <recommendedName>
        <fullName evidence="2">DUF6534 domain-containing protein</fullName>
    </recommendedName>
</protein>
<name>A0A5C3M3Q4_9AGAR</name>
<keyword evidence="1" id="KW-1133">Transmembrane helix</keyword>
<evidence type="ECO:0000313" key="3">
    <source>
        <dbReference type="EMBL" id="TFK38808.1"/>
    </source>
</evidence>
<feature type="transmembrane region" description="Helical" evidence="1">
    <location>
        <begin position="205"/>
        <end position="227"/>
    </location>
</feature>
<evidence type="ECO:0000259" key="2">
    <source>
        <dbReference type="Pfam" id="PF20152"/>
    </source>
</evidence>
<keyword evidence="1" id="KW-0472">Membrane</keyword>
<feature type="domain" description="DUF6534" evidence="2">
    <location>
        <begin position="170"/>
        <end position="259"/>
    </location>
</feature>
<feature type="transmembrane region" description="Helical" evidence="1">
    <location>
        <begin position="123"/>
        <end position="144"/>
    </location>
</feature>
<dbReference type="PANTHER" id="PTHR40465">
    <property type="entry name" value="CHROMOSOME 1, WHOLE GENOME SHOTGUN SEQUENCE"/>
    <property type="match status" value="1"/>
</dbReference>
<reference evidence="3 4" key="1">
    <citation type="journal article" date="2019" name="Nat. Ecol. Evol.">
        <title>Megaphylogeny resolves global patterns of mushroom evolution.</title>
        <authorList>
            <person name="Varga T."/>
            <person name="Krizsan K."/>
            <person name="Foldi C."/>
            <person name="Dima B."/>
            <person name="Sanchez-Garcia M."/>
            <person name="Sanchez-Ramirez S."/>
            <person name="Szollosi G.J."/>
            <person name="Szarkandi J.G."/>
            <person name="Papp V."/>
            <person name="Albert L."/>
            <person name="Andreopoulos W."/>
            <person name="Angelini C."/>
            <person name="Antonin V."/>
            <person name="Barry K.W."/>
            <person name="Bougher N.L."/>
            <person name="Buchanan P."/>
            <person name="Buyck B."/>
            <person name="Bense V."/>
            <person name="Catcheside P."/>
            <person name="Chovatia M."/>
            <person name="Cooper J."/>
            <person name="Damon W."/>
            <person name="Desjardin D."/>
            <person name="Finy P."/>
            <person name="Geml J."/>
            <person name="Haridas S."/>
            <person name="Hughes K."/>
            <person name="Justo A."/>
            <person name="Karasinski D."/>
            <person name="Kautmanova I."/>
            <person name="Kiss B."/>
            <person name="Kocsube S."/>
            <person name="Kotiranta H."/>
            <person name="LaButti K.M."/>
            <person name="Lechner B.E."/>
            <person name="Liimatainen K."/>
            <person name="Lipzen A."/>
            <person name="Lukacs Z."/>
            <person name="Mihaltcheva S."/>
            <person name="Morgado L.N."/>
            <person name="Niskanen T."/>
            <person name="Noordeloos M.E."/>
            <person name="Ohm R.A."/>
            <person name="Ortiz-Santana B."/>
            <person name="Ovrebo C."/>
            <person name="Racz N."/>
            <person name="Riley R."/>
            <person name="Savchenko A."/>
            <person name="Shiryaev A."/>
            <person name="Soop K."/>
            <person name="Spirin V."/>
            <person name="Szebenyi C."/>
            <person name="Tomsovsky M."/>
            <person name="Tulloss R.E."/>
            <person name="Uehling J."/>
            <person name="Grigoriev I.V."/>
            <person name="Vagvolgyi C."/>
            <person name="Papp T."/>
            <person name="Martin F.M."/>
            <person name="Miettinen O."/>
            <person name="Hibbett D.S."/>
            <person name="Nagy L.G."/>
        </authorList>
    </citation>
    <scope>NUCLEOTIDE SEQUENCE [LARGE SCALE GENOMIC DNA]</scope>
    <source>
        <strain evidence="3 4">CBS 166.37</strain>
    </source>
</reference>
<evidence type="ECO:0000256" key="1">
    <source>
        <dbReference type="SAM" id="Phobius"/>
    </source>
</evidence>
<feature type="transmembrane region" description="Helical" evidence="1">
    <location>
        <begin position="45"/>
        <end position="66"/>
    </location>
</feature>
<accession>A0A5C3M3Q4</accession>
<dbReference type="AlphaFoldDB" id="A0A5C3M3Q4"/>
<feature type="transmembrane region" description="Helical" evidence="1">
    <location>
        <begin position="12"/>
        <end position="33"/>
    </location>
</feature>